<dbReference type="SUPFAM" id="SSF53474">
    <property type="entry name" value="alpha/beta-Hydrolases"/>
    <property type="match status" value="1"/>
</dbReference>
<evidence type="ECO:0000256" key="4">
    <source>
        <dbReference type="ARBA" id="ARBA00022963"/>
    </source>
</evidence>
<dbReference type="EMBL" id="CH916558">
    <property type="protein sequence ID" value="EDV93987.1"/>
    <property type="molecule type" value="Genomic_DNA"/>
</dbReference>
<dbReference type="ESTHER" id="drogr-b4k0u2">
    <property type="family name" value="Acidic_Lipase"/>
</dbReference>
<evidence type="ECO:0000256" key="8">
    <source>
        <dbReference type="PIRSR" id="PIRSR000862-1"/>
    </source>
</evidence>
<name>B4K0U2_DROGR</name>
<dbReference type="PANTHER" id="PTHR11005">
    <property type="entry name" value="LYSOSOMAL ACID LIPASE-RELATED"/>
    <property type="match status" value="1"/>
</dbReference>
<evidence type="ECO:0000256" key="1">
    <source>
        <dbReference type="ARBA" id="ARBA00010701"/>
    </source>
</evidence>
<proteinExistence type="inferred from homology"/>
<dbReference type="eggNOG" id="KOG2624">
    <property type="taxonomic scope" value="Eukaryota"/>
</dbReference>
<keyword evidence="3 7" id="KW-0378">Hydrolase</keyword>
<dbReference type="PIRSF" id="PIRSF000862">
    <property type="entry name" value="Steryl_ester_lip"/>
    <property type="match status" value="1"/>
</dbReference>
<dbReference type="FunCoup" id="B4K0U2">
    <property type="interactions" value="14"/>
</dbReference>
<evidence type="ECO:0000256" key="7">
    <source>
        <dbReference type="PIRNR" id="PIRNR000862"/>
    </source>
</evidence>
<dbReference type="OMA" id="ICENFIF"/>
<gene>
    <name evidence="11" type="primary">Dgri\GH25138</name>
    <name evidence="11" type="ORF">Dgri_GH25138</name>
</gene>
<feature type="active site" description="Charge relay system" evidence="8">
    <location>
        <position position="351"/>
    </location>
</feature>
<evidence type="ECO:0000256" key="5">
    <source>
        <dbReference type="ARBA" id="ARBA00023098"/>
    </source>
</evidence>
<keyword evidence="2 9" id="KW-0732">Signal</keyword>
<dbReference type="InterPro" id="IPR029058">
    <property type="entry name" value="AB_hydrolase_fold"/>
</dbReference>
<feature type="chain" id="PRO_5002810316" description="Lipase" evidence="9">
    <location>
        <begin position="21"/>
        <end position="411"/>
    </location>
</feature>
<organism evidence="12">
    <name type="scientific">Drosophila grimshawi</name>
    <name type="common">Hawaiian fruit fly</name>
    <name type="synonym">Idiomyia grimshawi</name>
    <dbReference type="NCBI Taxonomy" id="7222"/>
    <lineage>
        <taxon>Eukaryota</taxon>
        <taxon>Metazoa</taxon>
        <taxon>Ecdysozoa</taxon>
        <taxon>Arthropoda</taxon>
        <taxon>Hexapoda</taxon>
        <taxon>Insecta</taxon>
        <taxon>Pterygota</taxon>
        <taxon>Neoptera</taxon>
        <taxon>Endopterygota</taxon>
        <taxon>Diptera</taxon>
        <taxon>Brachycera</taxon>
        <taxon>Muscomorpha</taxon>
        <taxon>Ephydroidea</taxon>
        <taxon>Drosophilidae</taxon>
        <taxon>Drosophila</taxon>
        <taxon>Hawaiian Drosophila</taxon>
    </lineage>
</organism>
<dbReference type="InParanoid" id="B4K0U2"/>
<dbReference type="AlphaFoldDB" id="B4K0U2"/>
<protein>
    <recommendedName>
        <fullName evidence="7">Lipase</fullName>
    </recommendedName>
</protein>
<keyword evidence="12" id="KW-1185">Reference proteome</keyword>
<dbReference type="GO" id="GO:0016788">
    <property type="term" value="F:hydrolase activity, acting on ester bonds"/>
    <property type="evidence" value="ECO:0007669"/>
    <property type="project" value="InterPro"/>
</dbReference>
<dbReference type="Proteomes" id="UP000001070">
    <property type="component" value="Unassembled WGS sequence"/>
</dbReference>
<dbReference type="Gene3D" id="3.40.50.1820">
    <property type="entry name" value="alpha/beta hydrolase"/>
    <property type="match status" value="1"/>
</dbReference>
<dbReference type="InterPro" id="IPR025483">
    <property type="entry name" value="Lipase_euk"/>
</dbReference>
<feature type="active site" description="Charge relay system" evidence="8">
    <location>
        <position position="382"/>
    </location>
</feature>
<evidence type="ECO:0000256" key="9">
    <source>
        <dbReference type="SAM" id="SignalP"/>
    </source>
</evidence>
<feature type="domain" description="Partial AB-hydrolase lipase" evidence="10">
    <location>
        <begin position="51"/>
        <end position="101"/>
    </location>
</feature>
<keyword evidence="5" id="KW-0443">Lipid metabolism</keyword>
<evidence type="ECO:0000313" key="12">
    <source>
        <dbReference type="Proteomes" id="UP000001070"/>
    </source>
</evidence>
<dbReference type="HOGENOM" id="CLU_010974_0_3_1"/>
<dbReference type="SMR" id="B4K0U2"/>
<keyword evidence="6" id="KW-0325">Glycoprotein</keyword>
<keyword evidence="4 7" id="KW-0442">Lipid degradation</keyword>
<dbReference type="PhylomeDB" id="B4K0U2"/>
<dbReference type="Pfam" id="PF04083">
    <property type="entry name" value="Abhydro_lipase"/>
    <property type="match status" value="1"/>
</dbReference>
<evidence type="ECO:0000256" key="2">
    <source>
        <dbReference type="ARBA" id="ARBA00022729"/>
    </source>
</evidence>
<feature type="signal peptide" evidence="9">
    <location>
        <begin position="1"/>
        <end position="20"/>
    </location>
</feature>
<comment type="similarity">
    <text evidence="1 7">Belongs to the AB hydrolase superfamily. Lipase family.</text>
</comment>
<accession>B4K0U2</accession>
<evidence type="ECO:0000313" key="11">
    <source>
        <dbReference type="EMBL" id="EDV93987.1"/>
    </source>
</evidence>
<evidence type="ECO:0000256" key="3">
    <source>
        <dbReference type="ARBA" id="ARBA00022801"/>
    </source>
</evidence>
<evidence type="ECO:0000256" key="6">
    <source>
        <dbReference type="ARBA" id="ARBA00023180"/>
    </source>
</evidence>
<dbReference type="OrthoDB" id="9974421at2759"/>
<dbReference type="InterPro" id="IPR006693">
    <property type="entry name" value="AB_hydrolase_lipase"/>
</dbReference>
<reference evidence="11 12" key="1">
    <citation type="journal article" date="2007" name="Nature">
        <title>Evolution of genes and genomes on the Drosophila phylogeny.</title>
        <authorList>
            <consortium name="Drosophila 12 Genomes Consortium"/>
            <person name="Clark A.G."/>
            <person name="Eisen M.B."/>
            <person name="Smith D.R."/>
            <person name="Bergman C.M."/>
            <person name="Oliver B."/>
            <person name="Markow T.A."/>
            <person name="Kaufman T.C."/>
            <person name="Kellis M."/>
            <person name="Gelbart W."/>
            <person name="Iyer V.N."/>
            <person name="Pollard D.A."/>
            <person name="Sackton T.B."/>
            <person name="Larracuente A.M."/>
            <person name="Singh N.D."/>
            <person name="Abad J.P."/>
            <person name="Abt D.N."/>
            <person name="Adryan B."/>
            <person name="Aguade M."/>
            <person name="Akashi H."/>
            <person name="Anderson W.W."/>
            <person name="Aquadro C.F."/>
            <person name="Ardell D.H."/>
            <person name="Arguello R."/>
            <person name="Artieri C.G."/>
            <person name="Barbash D.A."/>
            <person name="Barker D."/>
            <person name="Barsanti P."/>
            <person name="Batterham P."/>
            <person name="Batzoglou S."/>
            <person name="Begun D."/>
            <person name="Bhutkar A."/>
            <person name="Blanco E."/>
            <person name="Bosak S.A."/>
            <person name="Bradley R.K."/>
            <person name="Brand A.D."/>
            <person name="Brent M.R."/>
            <person name="Brooks A.N."/>
            <person name="Brown R.H."/>
            <person name="Butlin R.K."/>
            <person name="Caggese C."/>
            <person name="Calvi B.R."/>
            <person name="Bernardo de Carvalho A."/>
            <person name="Caspi A."/>
            <person name="Castrezana S."/>
            <person name="Celniker S.E."/>
            <person name="Chang J.L."/>
            <person name="Chapple C."/>
            <person name="Chatterji S."/>
            <person name="Chinwalla A."/>
            <person name="Civetta A."/>
            <person name="Clifton S.W."/>
            <person name="Comeron J.M."/>
            <person name="Costello J.C."/>
            <person name="Coyne J.A."/>
            <person name="Daub J."/>
            <person name="David R.G."/>
            <person name="Delcher A.L."/>
            <person name="Delehaunty K."/>
            <person name="Do C.B."/>
            <person name="Ebling H."/>
            <person name="Edwards K."/>
            <person name="Eickbush T."/>
            <person name="Evans J.D."/>
            <person name="Filipski A."/>
            <person name="Findeiss S."/>
            <person name="Freyhult E."/>
            <person name="Fulton L."/>
            <person name="Fulton R."/>
            <person name="Garcia A.C."/>
            <person name="Gardiner A."/>
            <person name="Garfield D.A."/>
            <person name="Garvin B.E."/>
            <person name="Gibson G."/>
            <person name="Gilbert D."/>
            <person name="Gnerre S."/>
            <person name="Godfrey J."/>
            <person name="Good R."/>
            <person name="Gotea V."/>
            <person name="Gravely B."/>
            <person name="Greenberg A.J."/>
            <person name="Griffiths-Jones S."/>
            <person name="Gross S."/>
            <person name="Guigo R."/>
            <person name="Gustafson E.A."/>
            <person name="Haerty W."/>
            <person name="Hahn M.W."/>
            <person name="Halligan D.L."/>
            <person name="Halpern A.L."/>
            <person name="Halter G.M."/>
            <person name="Han M.V."/>
            <person name="Heger A."/>
            <person name="Hillier L."/>
            <person name="Hinrichs A.S."/>
            <person name="Holmes I."/>
            <person name="Hoskins R.A."/>
            <person name="Hubisz M.J."/>
            <person name="Hultmark D."/>
            <person name="Huntley M.A."/>
            <person name="Jaffe D.B."/>
            <person name="Jagadeeshan S."/>
            <person name="Jeck W.R."/>
            <person name="Johnson J."/>
            <person name="Jones C.D."/>
            <person name="Jordan W.C."/>
            <person name="Karpen G.H."/>
            <person name="Kataoka E."/>
            <person name="Keightley P.D."/>
            <person name="Kheradpour P."/>
            <person name="Kirkness E.F."/>
            <person name="Koerich L.B."/>
            <person name="Kristiansen K."/>
            <person name="Kudrna D."/>
            <person name="Kulathinal R.J."/>
            <person name="Kumar S."/>
            <person name="Kwok R."/>
            <person name="Lander E."/>
            <person name="Langley C.H."/>
            <person name="Lapoint R."/>
            <person name="Lazzaro B.P."/>
            <person name="Lee S.J."/>
            <person name="Levesque L."/>
            <person name="Li R."/>
            <person name="Lin C.F."/>
            <person name="Lin M.F."/>
            <person name="Lindblad-Toh K."/>
            <person name="Llopart A."/>
            <person name="Long M."/>
            <person name="Low L."/>
            <person name="Lozovsky E."/>
            <person name="Lu J."/>
            <person name="Luo M."/>
            <person name="Machado C.A."/>
            <person name="Makalowski W."/>
            <person name="Marzo M."/>
            <person name="Matsuda M."/>
            <person name="Matzkin L."/>
            <person name="McAllister B."/>
            <person name="McBride C.S."/>
            <person name="McKernan B."/>
            <person name="McKernan K."/>
            <person name="Mendez-Lago M."/>
            <person name="Minx P."/>
            <person name="Mollenhauer M.U."/>
            <person name="Montooth K."/>
            <person name="Mount S.M."/>
            <person name="Mu X."/>
            <person name="Myers E."/>
            <person name="Negre B."/>
            <person name="Newfeld S."/>
            <person name="Nielsen R."/>
            <person name="Noor M.A."/>
            <person name="O'Grady P."/>
            <person name="Pachter L."/>
            <person name="Papaceit M."/>
            <person name="Parisi M.J."/>
            <person name="Parisi M."/>
            <person name="Parts L."/>
            <person name="Pedersen J.S."/>
            <person name="Pesole G."/>
            <person name="Phillippy A.M."/>
            <person name="Ponting C.P."/>
            <person name="Pop M."/>
            <person name="Porcelli D."/>
            <person name="Powell J.R."/>
            <person name="Prohaska S."/>
            <person name="Pruitt K."/>
            <person name="Puig M."/>
            <person name="Quesneville H."/>
            <person name="Ram K.R."/>
            <person name="Rand D."/>
            <person name="Rasmussen M.D."/>
            <person name="Reed L.K."/>
            <person name="Reenan R."/>
            <person name="Reily A."/>
            <person name="Remington K.A."/>
            <person name="Rieger T.T."/>
            <person name="Ritchie M.G."/>
            <person name="Robin C."/>
            <person name="Rogers Y.H."/>
            <person name="Rohde C."/>
            <person name="Rozas J."/>
            <person name="Rubenfield M.J."/>
            <person name="Ruiz A."/>
            <person name="Russo S."/>
            <person name="Salzberg S.L."/>
            <person name="Sanchez-Gracia A."/>
            <person name="Saranga D.J."/>
            <person name="Sato H."/>
            <person name="Schaeffer S.W."/>
            <person name="Schatz M.C."/>
            <person name="Schlenke T."/>
            <person name="Schwartz R."/>
            <person name="Segarra C."/>
            <person name="Singh R.S."/>
            <person name="Sirot L."/>
            <person name="Sirota M."/>
            <person name="Sisneros N.B."/>
            <person name="Smith C.D."/>
            <person name="Smith T.F."/>
            <person name="Spieth J."/>
            <person name="Stage D.E."/>
            <person name="Stark A."/>
            <person name="Stephan W."/>
            <person name="Strausberg R.L."/>
            <person name="Strempel S."/>
            <person name="Sturgill D."/>
            <person name="Sutton G."/>
            <person name="Sutton G.G."/>
            <person name="Tao W."/>
            <person name="Teichmann S."/>
            <person name="Tobari Y.N."/>
            <person name="Tomimura Y."/>
            <person name="Tsolas J.M."/>
            <person name="Valente V.L."/>
            <person name="Venter E."/>
            <person name="Venter J.C."/>
            <person name="Vicario S."/>
            <person name="Vieira F.G."/>
            <person name="Vilella A.J."/>
            <person name="Villasante A."/>
            <person name="Walenz B."/>
            <person name="Wang J."/>
            <person name="Wasserman M."/>
            <person name="Watts T."/>
            <person name="Wilson D."/>
            <person name="Wilson R.K."/>
            <person name="Wing R.A."/>
            <person name="Wolfner M.F."/>
            <person name="Wong A."/>
            <person name="Wong G.K."/>
            <person name="Wu C.I."/>
            <person name="Wu G."/>
            <person name="Yamamoto D."/>
            <person name="Yang H.P."/>
            <person name="Yang S.P."/>
            <person name="Yorke J.A."/>
            <person name="Yoshida K."/>
            <person name="Zdobnov E."/>
            <person name="Zhang P."/>
            <person name="Zhang Y."/>
            <person name="Zimin A.V."/>
            <person name="Baldwin J."/>
            <person name="Abdouelleil A."/>
            <person name="Abdulkadir J."/>
            <person name="Abebe A."/>
            <person name="Abera B."/>
            <person name="Abreu J."/>
            <person name="Acer S.C."/>
            <person name="Aftuck L."/>
            <person name="Alexander A."/>
            <person name="An P."/>
            <person name="Anderson E."/>
            <person name="Anderson S."/>
            <person name="Arachi H."/>
            <person name="Azer M."/>
            <person name="Bachantsang P."/>
            <person name="Barry A."/>
            <person name="Bayul T."/>
            <person name="Berlin A."/>
            <person name="Bessette D."/>
            <person name="Bloom T."/>
            <person name="Blye J."/>
            <person name="Boguslavskiy L."/>
            <person name="Bonnet C."/>
            <person name="Boukhgalter B."/>
            <person name="Bourzgui I."/>
            <person name="Brown A."/>
            <person name="Cahill P."/>
            <person name="Channer S."/>
            <person name="Cheshatsang Y."/>
            <person name="Chuda L."/>
            <person name="Citroen M."/>
            <person name="Collymore A."/>
            <person name="Cooke P."/>
            <person name="Costello M."/>
            <person name="D'Aco K."/>
            <person name="Daza R."/>
            <person name="De Haan G."/>
            <person name="DeGray S."/>
            <person name="DeMaso C."/>
            <person name="Dhargay N."/>
            <person name="Dooley K."/>
            <person name="Dooley E."/>
            <person name="Doricent M."/>
            <person name="Dorje P."/>
            <person name="Dorjee K."/>
            <person name="Dupes A."/>
            <person name="Elong R."/>
            <person name="Falk J."/>
            <person name="Farina A."/>
            <person name="Faro S."/>
            <person name="Ferguson D."/>
            <person name="Fisher S."/>
            <person name="Foley C.D."/>
            <person name="Franke A."/>
            <person name="Friedrich D."/>
            <person name="Gadbois L."/>
            <person name="Gearin G."/>
            <person name="Gearin C.R."/>
            <person name="Giannoukos G."/>
            <person name="Goode T."/>
            <person name="Graham J."/>
            <person name="Grandbois E."/>
            <person name="Grewal S."/>
            <person name="Gyaltsen K."/>
            <person name="Hafez N."/>
            <person name="Hagos B."/>
            <person name="Hall J."/>
            <person name="Henson C."/>
            <person name="Hollinger A."/>
            <person name="Honan T."/>
            <person name="Huard M.D."/>
            <person name="Hughes L."/>
            <person name="Hurhula B."/>
            <person name="Husby M.E."/>
            <person name="Kamat A."/>
            <person name="Kanga B."/>
            <person name="Kashin S."/>
            <person name="Khazanovich D."/>
            <person name="Kisner P."/>
            <person name="Lance K."/>
            <person name="Lara M."/>
            <person name="Lee W."/>
            <person name="Lennon N."/>
            <person name="Letendre F."/>
            <person name="LeVine R."/>
            <person name="Lipovsky A."/>
            <person name="Liu X."/>
            <person name="Liu J."/>
            <person name="Liu S."/>
            <person name="Lokyitsang T."/>
            <person name="Lokyitsang Y."/>
            <person name="Lubonja R."/>
            <person name="Lui A."/>
            <person name="MacDonald P."/>
            <person name="Magnisalis V."/>
            <person name="Maru K."/>
            <person name="Matthews C."/>
            <person name="McCusker W."/>
            <person name="McDonough S."/>
            <person name="Mehta T."/>
            <person name="Meldrim J."/>
            <person name="Meneus L."/>
            <person name="Mihai O."/>
            <person name="Mihalev A."/>
            <person name="Mihova T."/>
            <person name="Mittelman R."/>
            <person name="Mlenga V."/>
            <person name="Montmayeur A."/>
            <person name="Mulrain L."/>
            <person name="Navidi A."/>
            <person name="Naylor J."/>
            <person name="Negash T."/>
            <person name="Nguyen T."/>
            <person name="Nguyen N."/>
            <person name="Nicol R."/>
            <person name="Norbu C."/>
            <person name="Norbu N."/>
            <person name="Novod N."/>
            <person name="O'Neill B."/>
            <person name="Osman S."/>
            <person name="Markiewicz E."/>
            <person name="Oyono O.L."/>
            <person name="Patti C."/>
            <person name="Phunkhang P."/>
            <person name="Pierre F."/>
            <person name="Priest M."/>
            <person name="Raghuraman S."/>
            <person name="Rege F."/>
            <person name="Reyes R."/>
            <person name="Rise C."/>
            <person name="Rogov P."/>
            <person name="Ross K."/>
            <person name="Ryan E."/>
            <person name="Settipalli S."/>
            <person name="Shea T."/>
            <person name="Sherpa N."/>
            <person name="Shi L."/>
            <person name="Shih D."/>
            <person name="Sparrow T."/>
            <person name="Spaulding J."/>
            <person name="Stalker J."/>
            <person name="Stange-Thomann N."/>
            <person name="Stavropoulos S."/>
            <person name="Stone C."/>
            <person name="Strader C."/>
            <person name="Tesfaye S."/>
            <person name="Thomson T."/>
            <person name="Thoulutsang Y."/>
            <person name="Thoulutsang D."/>
            <person name="Topham K."/>
            <person name="Topping I."/>
            <person name="Tsamla T."/>
            <person name="Vassiliev H."/>
            <person name="Vo A."/>
            <person name="Wangchuk T."/>
            <person name="Wangdi T."/>
            <person name="Weiand M."/>
            <person name="Wilkinson J."/>
            <person name="Wilson A."/>
            <person name="Yadav S."/>
            <person name="Young G."/>
            <person name="Yu Q."/>
            <person name="Zembek L."/>
            <person name="Zhong D."/>
            <person name="Zimmer A."/>
            <person name="Zwirko Z."/>
            <person name="Jaffe D.B."/>
            <person name="Alvarez P."/>
            <person name="Brockman W."/>
            <person name="Butler J."/>
            <person name="Chin C."/>
            <person name="Gnerre S."/>
            <person name="Grabherr M."/>
            <person name="Kleber M."/>
            <person name="Mauceli E."/>
            <person name="MacCallum I."/>
        </authorList>
    </citation>
    <scope>NUCLEOTIDE SEQUENCE [LARGE SCALE GENOMIC DNA]</scope>
    <source>
        <strain evidence="12">Tucson 15287-2541.00</strain>
    </source>
</reference>
<dbReference type="GO" id="GO:0016042">
    <property type="term" value="P:lipid catabolic process"/>
    <property type="evidence" value="ECO:0007669"/>
    <property type="project" value="UniProtKB-KW"/>
</dbReference>
<dbReference type="FunFam" id="3.40.50.1820:FF:000057">
    <property type="entry name" value="Lipase"/>
    <property type="match status" value="1"/>
</dbReference>
<dbReference type="STRING" id="7222.B4K0U2"/>
<feature type="active site" description="Nucleophile" evidence="8">
    <location>
        <position position="178"/>
    </location>
</feature>
<sequence>MVRFYYCLIWLCLHGNLVLARCGDAAFLEDAHLPSNDPAVLEDAHLRTPGLIKKYGYPFEEHKIDTKDGFRLTAHRIPKRGAQPVLLVHGLQDSSASWVLSGPGKALAYLLSDRGYDVWMLNVRGNRYSRKHIIYHPLQRQFWDFSFHEIGIYDLPATIDYILNRSGGYRKLHYVGHSQGTTAFFVMGAERPAYMKKIKLFQGLAPVVYFAYTKQSLGTFLAPHIGDIVRLANLVGIYEFPPENEVWRELLYKYCTFIFRNTCTYFIMQIAGVDDEQWSGIALPKLLGHFPAGTSVKSFDHYAQQINSGGFFKYNYRSVAKNRRAYGSAKPPAYKLGNVDCKVALYYGKNDPLAAVKDVQHLRNELPNVVYDELLTYKKFNHIDFLVAIDVRKLLYDSMFSVMKRVEEGEL</sequence>
<evidence type="ECO:0000259" key="10">
    <source>
        <dbReference type="Pfam" id="PF04083"/>
    </source>
</evidence>